<dbReference type="Gramene" id="PAN40946">
    <property type="protein sequence ID" value="PAN40946"/>
    <property type="gene ID" value="PAHAL_8G004400"/>
</dbReference>
<dbReference type="EMBL" id="CM008053">
    <property type="protein sequence ID" value="PAN40946.1"/>
    <property type="molecule type" value="Genomic_DNA"/>
</dbReference>
<evidence type="ECO:0000313" key="1">
    <source>
        <dbReference type="EMBL" id="PAN40946.1"/>
    </source>
</evidence>
<name>A0A2S3IBY3_9POAL</name>
<gene>
    <name evidence="1" type="ORF">PAHAL_8G004400</name>
</gene>
<protein>
    <submittedName>
        <fullName evidence="1">Uncharacterized protein</fullName>
    </submittedName>
</protein>
<proteinExistence type="predicted"/>
<sequence length="100" mass="11395">MQIVICHLLATKYILRNLSSIMDARYVALCFFLVLVLHGNPTLAAETCRQFVKVHPFCFKAYCKANCFIQGKYTDGSYVKGYRCEGNIFQSVCVCLLCKH</sequence>
<accession>A0A2S3IBY3</accession>
<dbReference type="AlphaFoldDB" id="A0A2S3IBY3"/>
<dbReference type="Proteomes" id="UP000243499">
    <property type="component" value="Chromosome 8"/>
</dbReference>
<reference evidence="1" key="1">
    <citation type="submission" date="2018-04" db="EMBL/GenBank/DDBJ databases">
        <title>WGS assembly of Panicum hallii.</title>
        <authorList>
            <person name="Lovell J."/>
            <person name="Jenkins J."/>
            <person name="Lowry D."/>
            <person name="Mamidi S."/>
            <person name="Sreedasyam A."/>
            <person name="Weng X."/>
            <person name="Barry K."/>
            <person name="Bonette J."/>
            <person name="Campitelli B."/>
            <person name="Daum C."/>
            <person name="Gordon S."/>
            <person name="Gould B."/>
            <person name="Lipzen A."/>
            <person name="Macqueen A."/>
            <person name="Palacio-Mejia J."/>
            <person name="Plott C."/>
            <person name="Shakirov E."/>
            <person name="Shu S."/>
            <person name="Yoshinaga Y."/>
            <person name="Zane M."/>
            <person name="Rokhsar D."/>
            <person name="Grimwood J."/>
            <person name="Schmutz J."/>
            <person name="Juenger T."/>
        </authorList>
    </citation>
    <scope>NUCLEOTIDE SEQUENCE [LARGE SCALE GENOMIC DNA]</scope>
    <source>
        <strain evidence="1">FIL2</strain>
    </source>
</reference>
<organism evidence="1">
    <name type="scientific">Panicum hallii</name>
    <dbReference type="NCBI Taxonomy" id="206008"/>
    <lineage>
        <taxon>Eukaryota</taxon>
        <taxon>Viridiplantae</taxon>
        <taxon>Streptophyta</taxon>
        <taxon>Embryophyta</taxon>
        <taxon>Tracheophyta</taxon>
        <taxon>Spermatophyta</taxon>
        <taxon>Magnoliopsida</taxon>
        <taxon>Liliopsida</taxon>
        <taxon>Poales</taxon>
        <taxon>Poaceae</taxon>
        <taxon>PACMAD clade</taxon>
        <taxon>Panicoideae</taxon>
        <taxon>Panicodae</taxon>
        <taxon>Paniceae</taxon>
        <taxon>Panicinae</taxon>
        <taxon>Panicum</taxon>
        <taxon>Panicum sect. Panicum</taxon>
    </lineage>
</organism>